<evidence type="ECO:0000256" key="5">
    <source>
        <dbReference type="SAM" id="Phobius"/>
    </source>
</evidence>
<feature type="domain" description="ABC-2 type transporter transmembrane" evidence="6">
    <location>
        <begin position="6"/>
        <end position="126"/>
    </location>
</feature>
<feature type="non-terminal residue" evidence="7">
    <location>
        <position position="1"/>
    </location>
</feature>
<keyword evidence="2 5" id="KW-0812">Transmembrane</keyword>
<feature type="transmembrane region" description="Helical" evidence="5">
    <location>
        <begin position="21"/>
        <end position="41"/>
    </location>
</feature>
<feature type="transmembrane region" description="Helical" evidence="5">
    <location>
        <begin position="134"/>
        <end position="156"/>
    </location>
</feature>
<dbReference type="InterPro" id="IPR013525">
    <property type="entry name" value="ABC2_TM"/>
</dbReference>
<accession>X1VE37</accession>
<dbReference type="EMBL" id="BARW01030335">
    <property type="protein sequence ID" value="GAJ04815.1"/>
    <property type="molecule type" value="Genomic_DNA"/>
</dbReference>
<reference evidence="7" key="1">
    <citation type="journal article" date="2014" name="Front. Microbiol.">
        <title>High frequency of phylogenetically diverse reductive dehalogenase-homologous genes in deep subseafloor sedimentary metagenomes.</title>
        <authorList>
            <person name="Kawai M."/>
            <person name="Futagami T."/>
            <person name="Toyoda A."/>
            <person name="Takaki Y."/>
            <person name="Nishi S."/>
            <person name="Hori S."/>
            <person name="Arai W."/>
            <person name="Tsubouchi T."/>
            <person name="Morono Y."/>
            <person name="Uchiyama I."/>
            <person name="Ito T."/>
            <person name="Fujiyama A."/>
            <person name="Inagaki F."/>
            <person name="Takami H."/>
        </authorList>
    </citation>
    <scope>NUCLEOTIDE SEQUENCE</scope>
    <source>
        <strain evidence="7">Expedition CK06-06</strain>
    </source>
</reference>
<dbReference type="AlphaFoldDB" id="X1VE37"/>
<keyword evidence="3 5" id="KW-1133">Transmembrane helix</keyword>
<feature type="transmembrane region" description="Helical" evidence="5">
    <location>
        <begin position="47"/>
        <end position="69"/>
    </location>
</feature>
<dbReference type="GO" id="GO:0140359">
    <property type="term" value="F:ABC-type transporter activity"/>
    <property type="evidence" value="ECO:0007669"/>
    <property type="project" value="InterPro"/>
</dbReference>
<comment type="subcellular location">
    <subcellularLocation>
        <location evidence="1">Membrane</location>
        <topology evidence="1">Multi-pass membrane protein</topology>
    </subcellularLocation>
</comment>
<dbReference type="Pfam" id="PF01061">
    <property type="entry name" value="ABC2_membrane"/>
    <property type="match status" value="1"/>
</dbReference>
<evidence type="ECO:0000256" key="2">
    <source>
        <dbReference type="ARBA" id="ARBA00022692"/>
    </source>
</evidence>
<evidence type="ECO:0000313" key="7">
    <source>
        <dbReference type="EMBL" id="GAJ04815.1"/>
    </source>
</evidence>
<evidence type="ECO:0000259" key="6">
    <source>
        <dbReference type="Pfam" id="PF01061"/>
    </source>
</evidence>
<protein>
    <recommendedName>
        <fullName evidence="6">ABC-2 type transporter transmembrane domain-containing protein</fullName>
    </recommendedName>
</protein>
<evidence type="ECO:0000256" key="4">
    <source>
        <dbReference type="ARBA" id="ARBA00023136"/>
    </source>
</evidence>
<gene>
    <name evidence="7" type="ORF">S12H4_48524</name>
</gene>
<evidence type="ECO:0000256" key="3">
    <source>
        <dbReference type="ARBA" id="ARBA00022989"/>
    </source>
</evidence>
<dbReference type="GO" id="GO:0016020">
    <property type="term" value="C:membrane"/>
    <property type="evidence" value="ECO:0007669"/>
    <property type="project" value="UniProtKB-SubCell"/>
</dbReference>
<comment type="caution">
    <text evidence="7">The sequence shown here is derived from an EMBL/GenBank/DDBJ whole genome shotgun (WGS) entry which is preliminary data.</text>
</comment>
<proteinExistence type="predicted"/>
<sequence>FDYIWSLPVPRMVYVAADATIWLLIALPGVLLALVIGSLYHNFTLEVSPLVVPALLLIAMTGIFVGYTIAFGAPKPQMAHVATQIIVFAMMIFSPVMYPVEQLPDWLVVVHKILPIQYMADLSRGTLTDLDVNLGLAFGITSAWCIAGFIVTYFIIRRRH</sequence>
<feature type="transmembrane region" description="Helical" evidence="5">
    <location>
        <begin position="81"/>
        <end position="100"/>
    </location>
</feature>
<dbReference type="InterPro" id="IPR051784">
    <property type="entry name" value="Nod_factor_ABC_transporter"/>
</dbReference>
<dbReference type="PANTHER" id="PTHR43229">
    <property type="entry name" value="NODULATION PROTEIN J"/>
    <property type="match status" value="1"/>
</dbReference>
<dbReference type="PANTHER" id="PTHR43229:SF3">
    <property type="entry name" value="ABC-TYPE MULTIDRUG TRANSPORT SYSTEM, PERMEASE COMPONENT"/>
    <property type="match status" value="1"/>
</dbReference>
<evidence type="ECO:0000256" key="1">
    <source>
        <dbReference type="ARBA" id="ARBA00004141"/>
    </source>
</evidence>
<organism evidence="7">
    <name type="scientific">marine sediment metagenome</name>
    <dbReference type="NCBI Taxonomy" id="412755"/>
    <lineage>
        <taxon>unclassified sequences</taxon>
        <taxon>metagenomes</taxon>
        <taxon>ecological metagenomes</taxon>
    </lineage>
</organism>
<name>X1VE37_9ZZZZ</name>
<keyword evidence="4 5" id="KW-0472">Membrane</keyword>